<dbReference type="Proteomes" id="UP000078046">
    <property type="component" value="Unassembled WGS sequence"/>
</dbReference>
<evidence type="ECO:0000313" key="1">
    <source>
        <dbReference type="EMBL" id="OAF64182.1"/>
    </source>
</evidence>
<sequence length="522" mass="61773">MFIRRSKSNQTSPIAQSSNVYQDHFPFSDDNASISFVLTEDIYFYEEDSMSERYQISDRAAAAIVNAALKDVGYISKTDSSFVIDRSKLRRQRDRYRKKIQEEEKEKEMINKFGGTLCDGRRTERISDDDCDLPESTNVIQHFKPQNLNLKSKCSCLKKKKIEFERHSIDYYGENWRRCTVTKKTTNKQILEQTESEYKFFVSIEKLNKSLMRNNDILDSKMQLNQEHGDTLNTWNNVMVMKMQKVVKLTKELLENENFANYSKTDAKNSLIKMKSCINLNDLQSINENRRLNNENIIINGNDKSAKDKCTTITTPKTIKYKPFKSNRSMRSNKSLKSNKSHKISISESSYSKNTEDDVIKKINRISEKIVKSFLTFRKLQIPKLNNIIQSKYSLDNINQIISKEIRICFLNIEQVKSDDYFTTYIYKKSTKAVMWDTTKFEYVRPEHVDNSYDNFVPKLAFKPNDHCESYYNWKNLNFDKHPYRLEYQNMNLNSIVDQYKNNYLFSSHQNKTYSKYFIFTR</sequence>
<dbReference type="OrthoDB" id="6783620at2759"/>
<comment type="caution">
    <text evidence="1">The sequence shown here is derived from an EMBL/GenBank/DDBJ whole genome shotgun (WGS) entry which is preliminary data.</text>
</comment>
<dbReference type="EMBL" id="LWCA01002049">
    <property type="protein sequence ID" value="OAF64182.1"/>
    <property type="molecule type" value="Genomic_DNA"/>
</dbReference>
<reference evidence="1 2" key="1">
    <citation type="submission" date="2016-04" db="EMBL/GenBank/DDBJ databases">
        <title>The genome of Intoshia linei affirms orthonectids as highly simplified spiralians.</title>
        <authorList>
            <person name="Mikhailov K.V."/>
            <person name="Slusarev G.S."/>
            <person name="Nikitin M.A."/>
            <person name="Logacheva M.D."/>
            <person name="Penin A."/>
            <person name="Aleoshin V."/>
            <person name="Panchin Y.V."/>
        </authorList>
    </citation>
    <scope>NUCLEOTIDE SEQUENCE [LARGE SCALE GENOMIC DNA]</scope>
    <source>
        <strain evidence="1">Intl2013</strain>
        <tissue evidence="1">Whole animal</tissue>
    </source>
</reference>
<organism evidence="1 2">
    <name type="scientific">Intoshia linei</name>
    <dbReference type="NCBI Taxonomy" id="1819745"/>
    <lineage>
        <taxon>Eukaryota</taxon>
        <taxon>Metazoa</taxon>
        <taxon>Spiralia</taxon>
        <taxon>Lophotrochozoa</taxon>
        <taxon>Mesozoa</taxon>
        <taxon>Orthonectida</taxon>
        <taxon>Rhopaluridae</taxon>
        <taxon>Intoshia</taxon>
    </lineage>
</organism>
<evidence type="ECO:0000313" key="2">
    <source>
        <dbReference type="Proteomes" id="UP000078046"/>
    </source>
</evidence>
<proteinExistence type="predicted"/>
<accession>A0A177ARN7</accession>
<dbReference type="AlphaFoldDB" id="A0A177ARN7"/>
<gene>
    <name evidence="1" type="ORF">A3Q56_08112</name>
</gene>
<keyword evidence="2" id="KW-1185">Reference proteome</keyword>
<name>A0A177ARN7_9BILA</name>
<protein>
    <submittedName>
        <fullName evidence="1">Uncharacterized protein</fullName>
    </submittedName>
</protein>